<dbReference type="OrthoDB" id="582295at2"/>
<dbReference type="Gene3D" id="3.40.50.150">
    <property type="entry name" value="Vaccinia Virus protein VP39"/>
    <property type="match status" value="1"/>
</dbReference>
<feature type="region of interest" description="Disordered" evidence="3">
    <location>
        <begin position="341"/>
        <end position="362"/>
    </location>
</feature>
<accession>A0A160DTQ7</accession>
<protein>
    <recommendedName>
        <fullName evidence="4">Methyltransferase domain-containing protein</fullName>
    </recommendedName>
</protein>
<dbReference type="PANTHER" id="PTHR43861:SF1">
    <property type="entry name" value="TRANS-ACONITATE 2-METHYLTRANSFERASE"/>
    <property type="match status" value="1"/>
</dbReference>
<feature type="domain" description="Methyltransferase" evidence="4">
    <location>
        <begin position="103"/>
        <end position="199"/>
    </location>
</feature>
<dbReference type="CDD" id="cd02440">
    <property type="entry name" value="AdoMet_MTases"/>
    <property type="match status" value="1"/>
</dbReference>
<dbReference type="GO" id="GO:0008168">
    <property type="term" value="F:methyltransferase activity"/>
    <property type="evidence" value="ECO:0007669"/>
    <property type="project" value="UniProtKB-KW"/>
</dbReference>
<evidence type="ECO:0000256" key="2">
    <source>
        <dbReference type="ARBA" id="ARBA00022679"/>
    </source>
</evidence>
<dbReference type="InterPro" id="IPR029063">
    <property type="entry name" value="SAM-dependent_MTases_sf"/>
</dbReference>
<proteinExistence type="predicted"/>
<keyword evidence="6" id="KW-1185">Reference proteome</keyword>
<keyword evidence="2" id="KW-0808">Transferase</keyword>
<evidence type="ECO:0000256" key="3">
    <source>
        <dbReference type="SAM" id="MobiDB-lite"/>
    </source>
</evidence>
<dbReference type="EMBL" id="CP015249">
    <property type="protein sequence ID" value="ANB17759.1"/>
    <property type="molecule type" value="Genomic_DNA"/>
</dbReference>
<evidence type="ECO:0000313" key="6">
    <source>
        <dbReference type="Proteomes" id="UP000076830"/>
    </source>
</evidence>
<gene>
    <name evidence="5" type="ORF">I596_1735</name>
</gene>
<evidence type="ECO:0000313" key="5">
    <source>
        <dbReference type="EMBL" id="ANB17759.1"/>
    </source>
</evidence>
<dbReference type="RefSeq" id="WP_067646181.1">
    <property type="nucleotide sequence ID" value="NZ_CP015249.1"/>
</dbReference>
<dbReference type="GO" id="GO:0032259">
    <property type="term" value="P:methylation"/>
    <property type="evidence" value="ECO:0007669"/>
    <property type="project" value="UniProtKB-KW"/>
</dbReference>
<evidence type="ECO:0000259" key="4">
    <source>
        <dbReference type="Pfam" id="PF13649"/>
    </source>
</evidence>
<organism evidence="5 6">
    <name type="scientific">Dokdonella koreensis DS-123</name>
    <dbReference type="NCBI Taxonomy" id="1300342"/>
    <lineage>
        <taxon>Bacteria</taxon>
        <taxon>Pseudomonadati</taxon>
        <taxon>Pseudomonadota</taxon>
        <taxon>Gammaproteobacteria</taxon>
        <taxon>Lysobacterales</taxon>
        <taxon>Rhodanobacteraceae</taxon>
        <taxon>Dokdonella</taxon>
    </lineage>
</organism>
<dbReference type="Pfam" id="PF13649">
    <property type="entry name" value="Methyltransf_25"/>
    <property type="match status" value="1"/>
</dbReference>
<name>A0A160DTQ7_9GAMM</name>
<evidence type="ECO:0000256" key="1">
    <source>
        <dbReference type="ARBA" id="ARBA00022603"/>
    </source>
</evidence>
<keyword evidence="1" id="KW-0489">Methyltransferase</keyword>
<dbReference type="SUPFAM" id="SSF53335">
    <property type="entry name" value="S-adenosyl-L-methionine-dependent methyltransferases"/>
    <property type="match status" value="1"/>
</dbReference>
<dbReference type="KEGG" id="dko:I596_1735"/>
<dbReference type="PANTHER" id="PTHR43861">
    <property type="entry name" value="TRANS-ACONITATE 2-METHYLTRANSFERASE-RELATED"/>
    <property type="match status" value="1"/>
</dbReference>
<dbReference type="PATRIC" id="fig|1300342.3.peg.1693"/>
<dbReference type="Proteomes" id="UP000076830">
    <property type="component" value="Chromosome"/>
</dbReference>
<dbReference type="InterPro" id="IPR041698">
    <property type="entry name" value="Methyltransf_25"/>
</dbReference>
<dbReference type="STRING" id="1300342.I596_1735"/>
<reference evidence="5 6" key="1">
    <citation type="submission" date="2016-04" db="EMBL/GenBank/DDBJ databases">
        <title>Complete genome sequence of Dokdonella koreensis DS-123T.</title>
        <authorList>
            <person name="Kim J.F."/>
            <person name="Lee H."/>
            <person name="Kwak M.-J."/>
        </authorList>
    </citation>
    <scope>NUCLEOTIDE SEQUENCE [LARGE SCALE GENOMIC DNA]</scope>
    <source>
        <strain evidence="5 6">DS-123</strain>
    </source>
</reference>
<dbReference type="AlphaFoldDB" id="A0A160DTQ7"/>
<sequence>MHTSPPRRPLALRHWANRLRSLARRLLPARALDYAQRVAQEQAIFEGQEQVHDLPPIFHYWSNTWLRPQLEALGFSDPDAFFFEQLKKALQEHPDGVRFASLGAGNCDTEVRIARRLVDQGLDRFTLECVDINPTMLERGRALARESGVEAQVLPVQGDFNAWRPDRRYDAIMANQSLHHVLALENLFTAVDTALAPHGRFIVSDMIGRNGHMRWPEAMDIIHEYWRELPPGYRWNVQLRRHEELLDYWDCSKEGFEGIRAQDILPLLIARFDFELFFAYGNLIDPFIDRSFGPHFDADSATDRALIDRIHRRDVEEIAAGRIKPTHLIASMRKRPYTGERVHLPGITPETSVRPVDGRAHA</sequence>